<feature type="transmembrane region" description="Helical" evidence="11">
    <location>
        <begin position="229"/>
        <end position="247"/>
    </location>
</feature>
<dbReference type="PANTHER" id="PTHR30614">
    <property type="entry name" value="MEMBRANE COMPONENT OF AMINO ACID ABC TRANSPORTER"/>
    <property type="match status" value="1"/>
</dbReference>
<evidence type="ECO:0000256" key="9">
    <source>
        <dbReference type="ARBA" id="ARBA00022989"/>
    </source>
</evidence>
<comment type="subcellular location">
    <subcellularLocation>
        <location evidence="2">Cell inner membrane</location>
        <topology evidence="2">Multi-pass membrane protein</topology>
    </subcellularLocation>
    <subcellularLocation>
        <location evidence="11">Cell membrane</location>
        <topology evidence="11">Multi-pass membrane protein</topology>
    </subcellularLocation>
</comment>
<dbReference type="SUPFAM" id="SSF161098">
    <property type="entry name" value="MetI-like"/>
    <property type="match status" value="1"/>
</dbReference>
<evidence type="ECO:0000256" key="3">
    <source>
        <dbReference type="ARBA" id="ARBA00010072"/>
    </source>
</evidence>
<evidence type="ECO:0000313" key="14">
    <source>
        <dbReference type="Proteomes" id="UP000192907"/>
    </source>
</evidence>
<reference evidence="14" key="1">
    <citation type="submission" date="2017-04" db="EMBL/GenBank/DDBJ databases">
        <authorList>
            <person name="Varghese N."/>
            <person name="Submissions S."/>
        </authorList>
    </citation>
    <scope>NUCLEOTIDE SEQUENCE [LARGE SCALE GENOMIC DNA]</scope>
    <source>
        <strain evidence="14">RKEM611</strain>
    </source>
</reference>
<feature type="transmembrane region" description="Helical" evidence="11">
    <location>
        <begin position="64"/>
        <end position="86"/>
    </location>
</feature>
<evidence type="ECO:0000256" key="10">
    <source>
        <dbReference type="ARBA" id="ARBA00023136"/>
    </source>
</evidence>
<keyword evidence="5 11" id="KW-0813">Transport</keyword>
<feature type="transmembrane region" description="Helical" evidence="11">
    <location>
        <begin position="7"/>
        <end position="30"/>
    </location>
</feature>
<comment type="function">
    <text evidence="1">Part of the binding-protein-dependent transport system for glutamine; probably responsible for the translocation of the substrate across the membrane.</text>
</comment>
<feature type="domain" description="ABC transmembrane type-1" evidence="12">
    <location>
        <begin position="60"/>
        <end position="247"/>
    </location>
</feature>
<evidence type="ECO:0000313" key="13">
    <source>
        <dbReference type="EMBL" id="SMF57926.1"/>
    </source>
</evidence>
<keyword evidence="14" id="KW-1185">Reference proteome</keyword>
<dbReference type="PANTHER" id="PTHR30614:SF20">
    <property type="entry name" value="GLUTAMINE TRANSPORT SYSTEM PERMEASE PROTEIN GLNP"/>
    <property type="match status" value="1"/>
</dbReference>
<dbReference type="NCBIfam" id="TIGR01726">
    <property type="entry name" value="HEQRo_perm_3TM"/>
    <property type="match status" value="1"/>
</dbReference>
<evidence type="ECO:0000256" key="11">
    <source>
        <dbReference type="RuleBase" id="RU363032"/>
    </source>
</evidence>
<gene>
    <name evidence="13" type="ORF">SAMN06296036_11934</name>
</gene>
<protein>
    <recommendedName>
        <fullName evidence="4">Putative glutamine transport system permease protein GlnP</fullName>
    </recommendedName>
</protein>
<keyword evidence="7 11" id="KW-0812">Transmembrane</keyword>
<keyword evidence="8" id="KW-0029">Amino-acid transport</keyword>
<dbReference type="Proteomes" id="UP000192907">
    <property type="component" value="Unassembled WGS sequence"/>
</dbReference>
<dbReference type="InterPro" id="IPR010065">
    <property type="entry name" value="AA_ABC_transptr_permease_3TM"/>
</dbReference>
<evidence type="ECO:0000256" key="7">
    <source>
        <dbReference type="ARBA" id="ARBA00022692"/>
    </source>
</evidence>
<evidence type="ECO:0000256" key="8">
    <source>
        <dbReference type="ARBA" id="ARBA00022970"/>
    </source>
</evidence>
<name>A0A1Y6CE09_9BACT</name>
<comment type="similarity">
    <text evidence="3">Belongs to the binding-protein-dependent transport system permease family. HisMQ subfamily.</text>
</comment>
<evidence type="ECO:0000256" key="1">
    <source>
        <dbReference type="ARBA" id="ARBA00003159"/>
    </source>
</evidence>
<evidence type="ECO:0000256" key="5">
    <source>
        <dbReference type="ARBA" id="ARBA00022448"/>
    </source>
</evidence>
<keyword evidence="10 11" id="KW-0472">Membrane</keyword>
<evidence type="ECO:0000256" key="6">
    <source>
        <dbReference type="ARBA" id="ARBA00022475"/>
    </source>
</evidence>
<evidence type="ECO:0000259" key="12">
    <source>
        <dbReference type="PROSITE" id="PS50928"/>
    </source>
</evidence>
<dbReference type="GO" id="GO:0006865">
    <property type="term" value="P:amino acid transport"/>
    <property type="evidence" value="ECO:0007669"/>
    <property type="project" value="UniProtKB-KW"/>
</dbReference>
<dbReference type="PROSITE" id="PS50928">
    <property type="entry name" value="ABC_TM1"/>
    <property type="match status" value="1"/>
</dbReference>
<dbReference type="InterPro" id="IPR000515">
    <property type="entry name" value="MetI-like"/>
</dbReference>
<dbReference type="InterPro" id="IPR035906">
    <property type="entry name" value="MetI-like_sf"/>
</dbReference>
<dbReference type="EMBL" id="FWZT01000019">
    <property type="protein sequence ID" value="SMF57926.1"/>
    <property type="molecule type" value="Genomic_DNA"/>
</dbReference>
<feature type="transmembrane region" description="Helical" evidence="11">
    <location>
        <begin position="98"/>
        <end position="118"/>
    </location>
</feature>
<keyword evidence="6" id="KW-1003">Cell membrane</keyword>
<dbReference type="AlphaFoldDB" id="A0A1Y6CE09"/>
<dbReference type="CDD" id="cd06261">
    <property type="entry name" value="TM_PBP2"/>
    <property type="match status" value="1"/>
</dbReference>
<accession>A0A1Y6CE09</accession>
<proteinExistence type="inferred from homology"/>
<dbReference type="OrthoDB" id="5292628at2"/>
<dbReference type="GO" id="GO:0043190">
    <property type="term" value="C:ATP-binding cassette (ABC) transporter complex"/>
    <property type="evidence" value="ECO:0007669"/>
    <property type="project" value="InterPro"/>
</dbReference>
<dbReference type="InterPro" id="IPR043429">
    <property type="entry name" value="ArtM/GltK/GlnP/TcyL/YhdX-like"/>
</dbReference>
<dbReference type="STRING" id="1513793.SAMN06296036_11934"/>
<dbReference type="Pfam" id="PF00528">
    <property type="entry name" value="BPD_transp_1"/>
    <property type="match status" value="1"/>
</dbReference>
<evidence type="ECO:0000256" key="2">
    <source>
        <dbReference type="ARBA" id="ARBA00004429"/>
    </source>
</evidence>
<sequence>MYKKSLPFFYTLLALATVGSAIGFLVYSFWNLDYDWEFGFLWDYIWLSESGKPGIILQGLWGTIYISVISIVMGSIMGVLLGLALLSQEPVTRRVAVFYVDVFRNTPVLVQLYVIYFIVGTALELEPETAGVLTLSLFCSAYVGDIFRGTIQEFEKGQVDAAKSMGLTSIQIAGSVIAPQALRRMLPPLVGQFVSLVKDSSLVSVISVADLTKSALNVVSVSFRSFETWFVVAVIYFALNYILSSYGRYLERKLRVA</sequence>
<dbReference type="Gene3D" id="1.10.3720.10">
    <property type="entry name" value="MetI-like"/>
    <property type="match status" value="1"/>
</dbReference>
<keyword evidence="9 11" id="KW-1133">Transmembrane helix</keyword>
<organism evidence="13 14">
    <name type="scientific">Pseudobacteriovorax antillogorgiicola</name>
    <dbReference type="NCBI Taxonomy" id="1513793"/>
    <lineage>
        <taxon>Bacteria</taxon>
        <taxon>Pseudomonadati</taxon>
        <taxon>Bdellovibrionota</taxon>
        <taxon>Oligoflexia</taxon>
        <taxon>Oligoflexales</taxon>
        <taxon>Pseudobacteriovoracaceae</taxon>
        <taxon>Pseudobacteriovorax</taxon>
    </lineage>
</organism>
<dbReference type="RefSeq" id="WP_132322561.1">
    <property type="nucleotide sequence ID" value="NZ_SLZT01000019.1"/>
</dbReference>
<dbReference type="FunFam" id="1.10.3720.10:FF:000033">
    <property type="entry name" value="Polar amino acid ABC transporter permease"/>
    <property type="match status" value="1"/>
</dbReference>
<evidence type="ECO:0000256" key="4">
    <source>
        <dbReference type="ARBA" id="ARBA00016506"/>
    </source>
</evidence>
<dbReference type="GO" id="GO:0022857">
    <property type="term" value="F:transmembrane transporter activity"/>
    <property type="evidence" value="ECO:0007669"/>
    <property type="project" value="InterPro"/>
</dbReference>